<evidence type="ECO:0000256" key="8">
    <source>
        <dbReference type="ARBA" id="ARBA00023157"/>
    </source>
</evidence>
<dbReference type="Gene3D" id="3.40.50.620">
    <property type="entry name" value="HUPs"/>
    <property type="match status" value="1"/>
</dbReference>
<evidence type="ECO:0000259" key="10">
    <source>
        <dbReference type="Pfam" id="PF20258"/>
    </source>
</evidence>
<evidence type="ECO:0000256" key="7">
    <source>
        <dbReference type="ARBA" id="ARBA00022884"/>
    </source>
</evidence>
<dbReference type="CDD" id="cd01998">
    <property type="entry name" value="MnmA_TRMU-like"/>
    <property type="match status" value="1"/>
</dbReference>
<evidence type="ECO:0000256" key="4">
    <source>
        <dbReference type="ARBA" id="ARBA00022694"/>
    </source>
</evidence>
<evidence type="ECO:0000256" key="5">
    <source>
        <dbReference type="ARBA" id="ARBA00022741"/>
    </source>
</evidence>
<keyword evidence="2" id="KW-0820">tRNA-binding</keyword>
<dbReference type="EMBL" id="DRBC01000055">
    <property type="protein sequence ID" value="HDN84301.1"/>
    <property type="molecule type" value="Genomic_DNA"/>
</dbReference>
<dbReference type="GO" id="GO:0103016">
    <property type="term" value="F:tRNA-uridine 2-sulfurtransferase activity"/>
    <property type="evidence" value="ECO:0007669"/>
    <property type="project" value="UniProtKB-EC"/>
</dbReference>
<name>A0A7V0QQ06_UNCAE</name>
<accession>A0A7V0QQ06</accession>
<dbReference type="Gene3D" id="2.30.30.280">
    <property type="entry name" value="Adenine nucleotide alpha hydrolases-like domains"/>
    <property type="match status" value="1"/>
</dbReference>
<keyword evidence="7" id="KW-0694">RNA-binding</keyword>
<comment type="catalytic activity">
    <reaction evidence="9">
        <text>S-sulfanyl-L-cysteinyl-[protein] + uridine(34) in tRNA + AH2 + ATP = 2-thiouridine(34) in tRNA + L-cysteinyl-[protein] + A + AMP + diphosphate + H(+)</text>
        <dbReference type="Rhea" id="RHEA:47032"/>
        <dbReference type="Rhea" id="RHEA-COMP:10131"/>
        <dbReference type="Rhea" id="RHEA-COMP:11726"/>
        <dbReference type="Rhea" id="RHEA-COMP:11727"/>
        <dbReference type="Rhea" id="RHEA-COMP:11728"/>
        <dbReference type="ChEBI" id="CHEBI:13193"/>
        <dbReference type="ChEBI" id="CHEBI:15378"/>
        <dbReference type="ChEBI" id="CHEBI:17499"/>
        <dbReference type="ChEBI" id="CHEBI:29950"/>
        <dbReference type="ChEBI" id="CHEBI:30616"/>
        <dbReference type="ChEBI" id="CHEBI:33019"/>
        <dbReference type="ChEBI" id="CHEBI:61963"/>
        <dbReference type="ChEBI" id="CHEBI:65315"/>
        <dbReference type="ChEBI" id="CHEBI:87170"/>
        <dbReference type="ChEBI" id="CHEBI:456215"/>
        <dbReference type="EC" id="2.8.1.13"/>
    </reaction>
</comment>
<dbReference type="PANTHER" id="PTHR11933">
    <property type="entry name" value="TRNA 5-METHYLAMINOMETHYL-2-THIOURIDYLATE -METHYLTRANSFERASE"/>
    <property type="match status" value="1"/>
</dbReference>
<evidence type="ECO:0000259" key="11">
    <source>
        <dbReference type="Pfam" id="PF20259"/>
    </source>
</evidence>
<evidence type="ECO:0000313" key="12">
    <source>
        <dbReference type="EMBL" id="HDN84301.1"/>
    </source>
</evidence>
<feature type="domain" description="tRNA-specific 2-thiouridylase MnmA-like C-terminal" evidence="10">
    <location>
        <begin position="173"/>
        <end position="248"/>
    </location>
</feature>
<dbReference type="AlphaFoldDB" id="A0A7V0QQ06"/>
<dbReference type="GO" id="GO:0005524">
    <property type="term" value="F:ATP binding"/>
    <property type="evidence" value="ECO:0007669"/>
    <property type="project" value="UniProtKB-KW"/>
</dbReference>
<sequence>MWSIFRKSKKLNASFIATGHYARVDYNFDVKRYQLKKGQDKEKDQSYFLFSLSQYQLSHTIFPLSSLTKKKVRKIAKELGLPIYKKDESQEICFISRSNYNEFLREKRPDSFNPGPILTTNGKVIGQHRGIPFFTIGQRKGLGGGRKNPVYVLKIDKKKNAIVVGEKEKTYARGMQVSKVNWVSIPEPTAPILCKVKIRSQHQEASATVYPLNNKKCKVIFSQPQWAITPGQAAVFYREDTVLGGGWIEEVA</sequence>
<dbReference type="Gene3D" id="2.40.30.10">
    <property type="entry name" value="Translation factors"/>
    <property type="match status" value="1"/>
</dbReference>
<dbReference type="InterPro" id="IPR014729">
    <property type="entry name" value="Rossmann-like_a/b/a_fold"/>
</dbReference>
<keyword evidence="3 12" id="KW-0808">Transferase</keyword>
<dbReference type="Proteomes" id="UP000885660">
    <property type="component" value="Unassembled WGS sequence"/>
</dbReference>
<dbReference type="InterPro" id="IPR046884">
    <property type="entry name" value="MnmA-like_central"/>
</dbReference>
<dbReference type="Pfam" id="PF03054">
    <property type="entry name" value="tRNA_Me_trans"/>
    <property type="match status" value="1"/>
</dbReference>
<gene>
    <name evidence="12" type="primary">mnmA</name>
    <name evidence="12" type="ORF">ENG47_00915</name>
</gene>
<keyword evidence="8" id="KW-1015">Disulfide bond</keyword>
<dbReference type="FunFam" id="2.30.30.280:FF:000001">
    <property type="entry name" value="tRNA-specific 2-thiouridylase MnmA"/>
    <property type="match status" value="1"/>
</dbReference>
<keyword evidence="4" id="KW-0819">tRNA processing</keyword>
<evidence type="ECO:0000256" key="3">
    <source>
        <dbReference type="ARBA" id="ARBA00022679"/>
    </source>
</evidence>
<dbReference type="Pfam" id="PF20259">
    <property type="entry name" value="tRNA_Me_trans_M"/>
    <property type="match status" value="1"/>
</dbReference>
<dbReference type="GO" id="GO:0000049">
    <property type="term" value="F:tRNA binding"/>
    <property type="evidence" value="ECO:0007669"/>
    <property type="project" value="UniProtKB-KW"/>
</dbReference>
<keyword evidence="5" id="KW-0547">Nucleotide-binding</keyword>
<comment type="caution">
    <text evidence="12">The sequence shown here is derived from an EMBL/GenBank/DDBJ whole genome shotgun (WGS) entry which is preliminary data.</text>
</comment>
<dbReference type="EC" id="2.8.1.13" evidence="1"/>
<dbReference type="PANTHER" id="PTHR11933:SF5">
    <property type="entry name" value="MITOCHONDRIAL TRNA-SPECIFIC 2-THIOURIDYLASE 1"/>
    <property type="match status" value="1"/>
</dbReference>
<evidence type="ECO:0000256" key="2">
    <source>
        <dbReference type="ARBA" id="ARBA00022555"/>
    </source>
</evidence>
<reference evidence="12" key="1">
    <citation type="journal article" date="2020" name="mSystems">
        <title>Genome- and Community-Level Interaction Insights into Carbon Utilization and Element Cycling Functions of Hydrothermarchaeota in Hydrothermal Sediment.</title>
        <authorList>
            <person name="Zhou Z."/>
            <person name="Liu Y."/>
            <person name="Xu W."/>
            <person name="Pan J."/>
            <person name="Luo Z.H."/>
            <person name="Li M."/>
        </authorList>
    </citation>
    <scope>NUCLEOTIDE SEQUENCE [LARGE SCALE GENOMIC DNA]</scope>
    <source>
        <strain evidence="12">HyVt-219</strain>
    </source>
</reference>
<dbReference type="InterPro" id="IPR046885">
    <property type="entry name" value="MnmA-like_C"/>
</dbReference>
<dbReference type="InterPro" id="IPR004506">
    <property type="entry name" value="MnmA-like"/>
</dbReference>
<dbReference type="NCBIfam" id="TIGR00420">
    <property type="entry name" value="trmU"/>
    <property type="match status" value="1"/>
</dbReference>
<keyword evidence="6" id="KW-0067">ATP-binding</keyword>
<dbReference type="InterPro" id="IPR023382">
    <property type="entry name" value="MnmA-like_central_sf"/>
</dbReference>
<evidence type="ECO:0000256" key="6">
    <source>
        <dbReference type="ARBA" id="ARBA00022840"/>
    </source>
</evidence>
<dbReference type="GO" id="GO:0002143">
    <property type="term" value="P:tRNA wobble position uridine thiolation"/>
    <property type="evidence" value="ECO:0007669"/>
    <property type="project" value="TreeGrafter"/>
</dbReference>
<proteinExistence type="predicted"/>
<evidence type="ECO:0000256" key="9">
    <source>
        <dbReference type="ARBA" id="ARBA00051542"/>
    </source>
</evidence>
<protein>
    <recommendedName>
        <fullName evidence="1">tRNA-uridine 2-sulfurtransferase</fullName>
        <ecNumber evidence="1">2.8.1.13</ecNumber>
    </recommendedName>
</protein>
<dbReference type="NCBIfam" id="NF001138">
    <property type="entry name" value="PRK00143.1"/>
    <property type="match status" value="1"/>
</dbReference>
<feature type="domain" description="tRNA-specific 2-thiouridylase MnmA-like central" evidence="11">
    <location>
        <begin position="102"/>
        <end position="166"/>
    </location>
</feature>
<dbReference type="SUPFAM" id="SSF52402">
    <property type="entry name" value="Adenine nucleotide alpha hydrolases-like"/>
    <property type="match status" value="1"/>
</dbReference>
<dbReference type="Pfam" id="PF20258">
    <property type="entry name" value="tRNA_Me_trans_C"/>
    <property type="match status" value="1"/>
</dbReference>
<organism evidence="12">
    <name type="scientific">Aerophobetes bacterium</name>
    <dbReference type="NCBI Taxonomy" id="2030807"/>
    <lineage>
        <taxon>Bacteria</taxon>
        <taxon>Candidatus Aerophobota</taxon>
    </lineage>
</organism>
<evidence type="ECO:0000256" key="1">
    <source>
        <dbReference type="ARBA" id="ARBA00011949"/>
    </source>
</evidence>